<evidence type="ECO:0000256" key="3">
    <source>
        <dbReference type="ARBA" id="ARBA00022737"/>
    </source>
</evidence>
<name>A0A2T7P9H7_POMCA</name>
<dbReference type="PROSITE" id="PS00028">
    <property type="entry name" value="ZINC_FINGER_C2H2_1"/>
    <property type="match status" value="8"/>
</dbReference>
<dbReference type="PROSITE" id="PS50157">
    <property type="entry name" value="ZINC_FINGER_C2H2_2"/>
    <property type="match status" value="8"/>
</dbReference>
<feature type="compositionally biased region" description="Basic residues" evidence="8">
    <location>
        <begin position="163"/>
        <end position="172"/>
    </location>
</feature>
<feature type="domain" description="C2H2-type" evidence="9">
    <location>
        <begin position="285"/>
        <end position="312"/>
    </location>
</feature>
<dbReference type="EMBL" id="PZQS01000005">
    <property type="protein sequence ID" value="PVD30069.1"/>
    <property type="molecule type" value="Genomic_DNA"/>
</dbReference>
<dbReference type="FunFam" id="3.30.160.60:FF:000710">
    <property type="entry name" value="Zinc finger protein 768"/>
    <property type="match status" value="1"/>
</dbReference>
<keyword evidence="5" id="KW-0862">Zinc</keyword>
<dbReference type="GO" id="GO:0005634">
    <property type="term" value="C:nucleus"/>
    <property type="evidence" value="ECO:0007669"/>
    <property type="project" value="UniProtKB-SubCell"/>
</dbReference>
<feature type="domain" description="C2H2-type" evidence="9">
    <location>
        <begin position="257"/>
        <end position="284"/>
    </location>
</feature>
<feature type="domain" description="C2H2-type" evidence="9">
    <location>
        <begin position="341"/>
        <end position="368"/>
    </location>
</feature>
<dbReference type="InterPro" id="IPR013087">
    <property type="entry name" value="Znf_C2H2_type"/>
</dbReference>
<accession>A0A2T7P9H7</accession>
<evidence type="ECO:0000256" key="2">
    <source>
        <dbReference type="ARBA" id="ARBA00022723"/>
    </source>
</evidence>
<dbReference type="Proteomes" id="UP000245119">
    <property type="component" value="Linkage Group LG5"/>
</dbReference>
<dbReference type="FunFam" id="3.30.160.60:FF:000446">
    <property type="entry name" value="Zinc finger protein"/>
    <property type="match status" value="1"/>
</dbReference>
<feature type="domain" description="C2H2-type" evidence="9">
    <location>
        <begin position="369"/>
        <end position="396"/>
    </location>
</feature>
<dbReference type="InterPro" id="IPR036236">
    <property type="entry name" value="Znf_C2H2_sf"/>
</dbReference>
<dbReference type="Pfam" id="PF13912">
    <property type="entry name" value="zf-C2H2_6"/>
    <property type="match status" value="1"/>
</dbReference>
<keyword evidence="4 7" id="KW-0863">Zinc-finger</keyword>
<evidence type="ECO:0000256" key="7">
    <source>
        <dbReference type="PROSITE-ProRule" id="PRU00042"/>
    </source>
</evidence>
<feature type="region of interest" description="Disordered" evidence="8">
    <location>
        <begin position="141"/>
        <end position="189"/>
    </location>
</feature>
<organism evidence="10 11">
    <name type="scientific">Pomacea canaliculata</name>
    <name type="common">Golden apple snail</name>
    <dbReference type="NCBI Taxonomy" id="400727"/>
    <lineage>
        <taxon>Eukaryota</taxon>
        <taxon>Metazoa</taxon>
        <taxon>Spiralia</taxon>
        <taxon>Lophotrochozoa</taxon>
        <taxon>Mollusca</taxon>
        <taxon>Gastropoda</taxon>
        <taxon>Caenogastropoda</taxon>
        <taxon>Architaenioglossa</taxon>
        <taxon>Ampullarioidea</taxon>
        <taxon>Ampullariidae</taxon>
        <taxon>Pomacea</taxon>
    </lineage>
</organism>
<dbReference type="SMART" id="SM00355">
    <property type="entry name" value="ZnF_C2H2"/>
    <property type="match status" value="8"/>
</dbReference>
<evidence type="ECO:0000256" key="5">
    <source>
        <dbReference type="ARBA" id="ARBA00022833"/>
    </source>
</evidence>
<dbReference type="Pfam" id="PF00096">
    <property type="entry name" value="zf-C2H2"/>
    <property type="match status" value="6"/>
</dbReference>
<dbReference type="SUPFAM" id="SSF57667">
    <property type="entry name" value="beta-beta-alpha zinc fingers"/>
    <property type="match status" value="4"/>
</dbReference>
<feature type="domain" description="C2H2-type" evidence="9">
    <location>
        <begin position="313"/>
        <end position="340"/>
    </location>
</feature>
<evidence type="ECO:0000256" key="8">
    <source>
        <dbReference type="SAM" id="MobiDB-lite"/>
    </source>
</evidence>
<feature type="domain" description="C2H2-type" evidence="9">
    <location>
        <begin position="227"/>
        <end position="256"/>
    </location>
</feature>
<evidence type="ECO:0000313" key="11">
    <source>
        <dbReference type="Proteomes" id="UP000245119"/>
    </source>
</evidence>
<dbReference type="GO" id="GO:1990837">
    <property type="term" value="F:sequence-specific double-stranded DNA binding"/>
    <property type="evidence" value="ECO:0007669"/>
    <property type="project" value="UniProtKB-ARBA"/>
</dbReference>
<dbReference type="GO" id="GO:0000981">
    <property type="term" value="F:DNA-binding transcription factor activity, RNA polymerase II-specific"/>
    <property type="evidence" value="ECO:0007669"/>
    <property type="project" value="TreeGrafter"/>
</dbReference>
<dbReference type="FunFam" id="3.30.160.60:FF:000303">
    <property type="entry name" value="Zinc finger protein 41"/>
    <property type="match status" value="1"/>
</dbReference>
<keyword evidence="3" id="KW-0677">Repeat</keyword>
<dbReference type="FunFam" id="3.30.160.60:FF:000534">
    <property type="entry name" value="zinc finger protein 674"/>
    <property type="match status" value="1"/>
</dbReference>
<gene>
    <name evidence="10" type="ORF">C0Q70_09330</name>
</gene>
<keyword evidence="6" id="KW-0539">Nucleus</keyword>
<sequence length="675" mass="75382">MEAACSVGDVVAIQGEDGQFTIIKIEPKDPNGSVCLGTSDQAENIPAEIQTVDVEEMTHPVIHVTQDNNHLHESSADMHLNAAELEASRDHNGSRISWNYHFQALNEASVQANDYEIERATGTLPARKRFIPVKFRDFRSPEEISENEDDDSDYEPEPLPIPQRKRRGRPRKHLEGEAGDNAGPSIVKKPKMIKTANGYKCTTCNRVFSQKGNLKVHLITHTDIRPFPCDFENCNKHFRTRESLRRHKLAHLGIKPFECDVCKKKFCSALSLQEHKSRHTEAKPYSCNICQRAFRQISCLRRHLMTHTQEMRYTCEICERKFTQAIYLRSHMKVHTGERPYSCEQCNKLFAHASDLQRHRIIHTGKKPYACSVCGIRFSDPSSRRRHEKEHVGSKPYCCHLCSEGFKRAGQLRAHLFRHHGGLKEEGVEAEHMEEVVVAEGHASVDMEQMVIPVEVATVVEAGEEAGEKLITIAEVEAGSEGEIESYQILQGISTDVDSLAQEMIAVHYHQPPSTLGNESCLAPTTVVSALAGTSVAAGTMLSTMASPQANAQKSKTTATSTSVSDLTSNTVVAATSDYINKPDFGSQEYYNWLSSFTEVCKLVPMPLDVELFQKISQLHKTLSDFMASPSGVISDKENFCILMSISKDLNHILNEHLSFMLQNLSDGHLAATGI</sequence>
<proteinExistence type="predicted"/>
<feature type="compositionally biased region" description="Acidic residues" evidence="8">
    <location>
        <begin position="143"/>
        <end position="156"/>
    </location>
</feature>
<evidence type="ECO:0000256" key="6">
    <source>
        <dbReference type="ARBA" id="ARBA00023242"/>
    </source>
</evidence>
<dbReference type="PANTHER" id="PTHR24394:SF29">
    <property type="entry name" value="MYONEURIN"/>
    <property type="match status" value="1"/>
</dbReference>
<dbReference type="Gene3D" id="3.30.160.60">
    <property type="entry name" value="Classic Zinc Finger"/>
    <property type="match status" value="8"/>
</dbReference>
<keyword evidence="11" id="KW-1185">Reference proteome</keyword>
<comment type="caution">
    <text evidence="10">The sequence shown here is derived from an EMBL/GenBank/DDBJ whole genome shotgun (WGS) entry which is preliminary data.</text>
</comment>
<feature type="domain" description="C2H2-type" evidence="9">
    <location>
        <begin position="397"/>
        <end position="425"/>
    </location>
</feature>
<keyword evidence="2" id="KW-0479">Metal-binding</keyword>
<feature type="domain" description="C2H2-type" evidence="9">
    <location>
        <begin position="199"/>
        <end position="226"/>
    </location>
</feature>
<dbReference type="AlphaFoldDB" id="A0A2T7P9H7"/>
<evidence type="ECO:0000259" key="9">
    <source>
        <dbReference type="PROSITE" id="PS50157"/>
    </source>
</evidence>
<evidence type="ECO:0000256" key="4">
    <source>
        <dbReference type="ARBA" id="ARBA00022771"/>
    </source>
</evidence>
<comment type="subcellular location">
    <subcellularLocation>
        <location evidence="1">Nucleus</location>
    </subcellularLocation>
</comment>
<reference evidence="10 11" key="1">
    <citation type="submission" date="2018-04" db="EMBL/GenBank/DDBJ databases">
        <title>The genome of golden apple snail Pomacea canaliculata provides insight into stress tolerance and invasive adaptation.</title>
        <authorList>
            <person name="Liu C."/>
            <person name="Liu B."/>
            <person name="Ren Y."/>
            <person name="Zhang Y."/>
            <person name="Wang H."/>
            <person name="Li S."/>
            <person name="Jiang F."/>
            <person name="Yin L."/>
            <person name="Zhang G."/>
            <person name="Qian W."/>
            <person name="Fan W."/>
        </authorList>
    </citation>
    <scope>NUCLEOTIDE SEQUENCE [LARGE SCALE GENOMIC DNA]</scope>
    <source>
        <strain evidence="10">SZHN2017</strain>
        <tissue evidence="10">Muscle</tissue>
    </source>
</reference>
<protein>
    <recommendedName>
        <fullName evidence="9">C2H2-type domain-containing protein</fullName>
    </recommendedName>
</protein>
<dbReference type="PANTHER" id="PTHR24394">
    <property type="entry name" value="ZINC FINGER PROTEIN"/>
    <property type="match status" value="1"/>
</dbReference>
<dbReference type="GO" id="GO:0008270">
    <property type="term" value="F:zinc ion binding"/>
    <property type="evidence" value="ECO:0007669"/>
    <property type="project" value="UniProtKB-KW"/>
</dbReference>
<dbReference type="OrthoDB" id="6077919at2759"/>
<evidence type="ECO:0000256" key="1">
    <source>
        <dbReference type="ARBA" id="ARBA00004123"/>
    </source>
</evidence>
<dbReference type="FunFam" id="3.30.160.60:FF:000100">
    <property type="entry name" value="Zinc finger 45-like"/>
    <property type="match status" value="1"/>
</dbReference>
<evidence type="ECO:0000313" key="10">
    <source>
        <dbReference type="EMBL" id="PVD30069.1"/>
    </source>
</evidence>